<sequence length="194" mass="21187">MAPKASTSGGSKTKKAAGLAQPTLAFRSRKPSLPSPSKKKSTAPSRQSSLRQSVSTDDIRRDQAASEGDPVLVTSDEDEAVVIHPESALKAGERRKLDVKSKKWDTALKDARGAMGTKTPIHAGPDTHNNVHHILRVFDMTAKYGPCVGITRLARWERAQKWGLSPPDEVREILTTVEGVEDVTYRETVLHGWV</sequence>
<dbReference type="InterPro" id="IPR007218">
    <property type="entry name" value="DNA_pol_delta_4"/>
</dbReference>
<organism evidence="2 3">
    <name type="scientific">Dioszegia hungarica</name>
    <dbReference type="NCBI Taxonomy" id="4972"/>
    <lineage>
        <taxon>Eukaryota</taxon>
        <taxon>Fungi</taxon>
        <taxon>Dikarya</taxon>
        <taxon>Basidiomycota</taxon>
        <taxon>Agaricomycotina</taxon>
        <taxon>Tremellomycetes</taxon>
        <taxon>Tremellales</taxon>
        <taxon>Bulleribasidiaceae</taxon>
        <taxon>Dioszegia</taxon>
    </lineage>
</organism>
<feature type="compositionally biased region" description="Low complexity" evidence="1">
    <location>
        <begin position="31"/>
        <end position="46"/>
    </location>
</feature>
<dbReference type="GO" id="GO:0043625">
    <property type="term" value="C:delta DNA polymerase complex"/>
    <property type="evidence" value="ECO:0007669"/>
    <property type="project" value="TreeGrafter"/>
</dbReference>
<comment type="caution">
    <text evidence="2">The sequence shown here is derived from an EMBL/GenBank/DDBJ whole genome shotgun (WGS) entry which is preliminary data.</text>
</comment>
<gene>
    <name evidence="2" type="ORF">MKK02DRAFT_40653</name>
</gene>
<dbReference type="GO" id="GO:0006261">
    <property type="term" value="P:DNA-templated DNA replication"/>
    <property type="evidence" value="ECO:0007669"/>
    <property type="project" value="TreeGrafter"/>
</dbReference>
<keyword evidence="3" id="KW-1185">Reference proteome</keyword>
<dbReference type="PANTHER" id="PTHR14303:SF0">
    <property type="entry name" value="DNA POLYMERASE DELTA SUBUNIT 4"/>
    <property type="match status" value="1"/>
</dbReference>
<accession>A0AA38LPQ2</accession>
<dbReference type="Proteomes" id="UP001164286">
    <property type="component" value="Unassembled WGS sequence"/>
</dbReference>
<dbReference type="GO" id="GO:0003887">
    <property type="term" value="F:DNA-directed DNA polymerase activity"/>
    <property type="evidence" value="ECO:0007669"/>
    <property type="project" value="TreeGrafter"/>
</dbReference>
<proteinExistence type="predicted"/>
<dbReference type="EMBL" id="JAKWFO010000014">
    <property type="protein sequence ID" value="KAI9632352.1"/>
    <property type="molecule type" value="Genomic_DNA"/>
</dbReference>
<dbReference type="GO" id="GO:0000731">
    <property type="term" value="P:DNA synthesis involved in DNA repair"/>
    <property type="evidence" value="ECO:0007669"/>
    <property type="project" value="InterPro"/>
</dbReference>
<evidence type="ECO:0000313" key="3">
    <source>
        <dbReference type="Proteomes" id="UP001164286"/>
    </source>
</evidence>
<evidence type="ECO:0000256" key="1">
    <source>
        <dbReference type="SAM" id="MobiDB-lite"/>
    </source>
</evidence>
<protein>
    <submittedName>
        <fullName evidence="2">DNA polymerase delta, subunit 4-domain-containing protein</fullName>
    </submittedName>
</protein>
<evidence type="ECO:0000313" key="2">
    <source>
        <dbReference type="EMBL" id="KAI9632352.1"/>
    </source>
</evidence>
<feature type="compositionally biased region" description="Low complexity" evidence="1">
    <location>
        <begin position="1"/>
        <end position="11"/>
    </location>
</feature>
<dbReference type="RefSeq" id="XP_052942129.1">
    <property type="nucleotide sequence ID" value="XM_053091198.1"/>
</dbReference>
<dbReference type="Pfam" id="PF04081">
    <property type="entry name" value="DNA_pol_delta_4"/>
    <property type="match status" value="1"/>
</dbReference>
<dbReference type="PANTHER" id="PTHR14303">
    <property type="entry name" value="DNA POLYMERASE DELTA SUBUNIT 4"/>
    <property type="match status" value="1"/>
</dbReference>
<dbReference type="GeneID" id="77730403"/>
<name>A0AA38LPQ2_9TREE</name>
<feature type="region of interest" description="Disordered" evidence="1">
    <location>
        <begin position="1"/>
        <end position="78"/>
    </location>
</feature>
<dbReference type="AlphaFoldDB" id="A0AA38LPQ2"/>
<reference evidence="2" key="1">
    <citation type="journal article" date="2022" name="G3 (Bethesda)">
        <title>High quality genome of the basidiomycete yeast Dioszegia hungarica PDD-24b-2 isolated from cloud water.</title>
        <authorList>
            <person name="Jarrige D."/>
            <person name="Haridas S."/>
            <person name="Bleykasten-Grosshans C."/>
            <person name="Joly M."/>
            <person name="Nadalig T."/>
            <person name="Sancelme M."/>
            <person name="Vuilleumier S."/>
            <person name="Grigoriev I.V."/>
            <person name="Amato P."/>
            <person name="Bringel F."/>
        </authorList>
    </citation>
    <scope>NUCLEOTIDE SEQUENCE</scope>
    <source>
        <strain evidence="2">PDD-24b-2</strain>
    </source>
</reference>
<feature type="compositionally biased region" description="Polar residues" evidence="1">
    <location>
        <begin position="47"/>
        <end position="56"/>
    </location>
</feature>